<dbReference type="PANTHER" id="PTHR10937">
    <property type="entry name" value="GLUCOSAMINE--FRUCTOSE-6-PHOSPHATE AMINOTRANSFERASE, ISOMERIZING"/>
    <property type="match status" value="1"/>
</dbReference>
<dbReference type="PANTHER" id="PTHR10937:SF0">
    <property type="entry name" value="GLUTAMINE--FRUCTOSE-6-PHOSPHATE TRANSAMINASE (ISOMERIZING)"/>
    <property type="match status" value="1"/>
</dbReference>
<keyword evidence="7 13" id="KW-0808">Transferase</keyword>
<dbReference type="GO" id="GO:0005829">
    <property type="term" value="C:cytosol"/>
    <property type="evidence" value="ECO:0007669"/>
    <property type="project" value="TreeGrafter"/>
</dbReference>
<dbReference type="InterPro" id="IPR017932">
    <property type="entry name" value="GATase_2_dom"/>
</dbReference>
<keyword evidence="14" id="KW-1185">Reference proteome</keyword>
<dbReference type="FunFam" id="3.40.50.10490:FF:000001">
    <property type="entry name" value="Glutamine--fructose-6-phosphate aminotransferase [isomerizing]"/>
    <property type="match status" value="1"/>
</dbReference>
<dbReference type="SUPFAM" id="SSF53697">
    <property type="entry name" value="SIS domain"/>
    <property type="match status" value="1"/>
</dbReference>
<dbReference type="EC" id="2.6.1.16" evidence="3"/>
<dbReference type="EMBL" id="BEYU01000063">
    <property type="protein sequence ID" value="GBG29683.1"/>
    <property type="molecule type" value="Genomic_DNA"/>
</dbReference>
<dbReference type="CDD" id="cd00714">
    <property type="entry name" value="GFAT"/>
    <property type="match status" value="1"/>
</dbReference>
<dbReference type="Gene3D" id="3.40.50.10490">
    <property type="entry name" value="Glucose-6-phosphate isomerase like protein, domain 1"/>
    <property type="match status" value="2"/>
</dbReference>
<dbReference type="FunFam" id="3.60.20.10:FF:000006">
    <property type="entry name" value="Glutamine--fructose-6-phosphate aminotransferase [isomerizing]"/>
    <property type="match status" value="1"/>
</dbReference>
<keyword evidence="8" id="KW-0677">Repeat</keyword>
<dbReference type="Pfam" id="PF13522">
    <property type="entry name" value="GATase_6"/>
    <property type="match status" value="1"/>
</dbReference>
<feature type="domain" description="Glutamine amidotransferase type-2" evidence="11">
    <location>
        <begin position="2"/>
        <end position="226"/>
    </location>
</feature>
<evidence type="ECO:0000256" key="7">
    <source>
        <dbReference type="ARBA" id="ARBA00022679"/>
    </source>
</evidence>
<dbReference type="NCBIfam" id="TIGR01135">
    <property type="entry name" value="glmS"/>
    <property type="match status" value="1"/>
</dbReference>
<protein>
    <recommendedName>
        <fullName evidence="4">Glutamine--fructose-6-phosphate aminotransferase [isomerizing]</fullName>
        <ecNumber evidence="3">2.6.1.16</ecNumber>
    </recommendedName>
</protein>
<keyword evidence="6 13" id="KW-0032">Aminotransferase</keyword>
<dbReference type="Pfam" id="PF01380">
    <property type="entry name" value="SIS"/>
    <property type="match status" value="2"/>
</dbReference>
<dbReference type="InterPro" id="IPR029055">
    <property type="entry name" value="Ntn_hydrolases_N"/>
</dbReference>
<dbReference type="NCBIfam" id="NF001484">
    <property type="entry name" value="PRK00331.1"/>
    <property type="match status" value="1"/>
</dbReference>
<dbReference type="CDD" id="cd05009">
    <property type="entry name" value="SIS_GlmS_GlmD_2"/>
    <property type="match status" value="1"/>
</dbReference>
<dbReference type="Gene3D" id="3.60.20.10">
    <property type="entry name" value="Glutamine Phosphoribosylpyrophosphate, subunit 1, domain 1"/>
    <property type="match status" value="1"/>
</dbReference>
<evidence type="ECO:0000256" key="5">
    <source>
        <dbReference type="ARBA" id="ARBA00022490"/>
    </source>
</evidence>
<feature type="region of interest" description="Disordered" evidence="10">
    <location>
        <begin position="254"/>
        <end position="275"/>
    </location>
</feature>
<evidence type="ECO:0000313" key="13">
    <source>
        <dbReference type="EMBL" id="GBG29683.1"/>
    </source>
</evidence>
<comment type="catalytic activity">
    <reaction evidence="1">
        <text>D-fructose 6-phosphate + L-glutamine = D-glucosamine 6-phosphate + L-glutamate</text>
        <dbReference type="Rhea" id="RHEA:13237"/>
        <dbReference type="ChEBI" id="CHEBI:29985"/>
        <dbReference type="ChEBI" id="CHEBI:58359"/>
        <dbReference type="ChEBI" id="CHEBI:58725"/>
        <dbReference type="ChEBI" id="CHEBI:61527"/>
        <dbReference type="EC" id="2.6.1.16"/>
    </reaction>
</comment>
<dbReference type="InParanoid" id="A0A2R5GM23"/>
<dbReference type="InterPro" id="IPR046348">
    <property type="entry name" value="SIS_dom_sf"/>
</dbReference>
<dbReference type="PROSITE" id="PS51464">
    <property type="entry name" value="SIS"/>
    <property type="match status" value="2"/>
</dbReference>
<organism evidence="13 14">
    <name type="scientific">Hondaea fermentalgiana</name>
    <dbReference type="NCBI Taxonomy" id="2315210"/>
    <lineage>
        <taxon>Eukaryota</taxon>
        <taxon>Sar</taxon>
        <taxon>Stramenopiles</taxon>
        <taxon>Bigyra</taxon>
        <taxon>Labyrinthulomycetes</taxon>
        <taxon>Thraustochytrida</taxon>
        <taxon>Thraustochytriidae</taxon>
        <taxon>Hondaea</taxon>
    </lineage>
</organism>
<dbReference type="InterPro" id="IPR047084">
    <property type="entry name" value="GFAT_N"/>
</dbReference>
<dbReference type="OrthoDB" id="15235at2759"/>
<accession>A0A2R5GM23</accession>
<evidence type="ECO:0000259" key="11">
    <source>
        <dbReference type="PROSITE" id="PS51278"/>
    </source>
</evidence>
<keyword evidence="9" id="KW-0315">Glutamine amidotransferase</keyword>
<proteinExistence type="inferred from homology"/>
<dbReference type="GO" id="GO:0006002">
    <property type="term" value="P:fructose 6-phosphate metabolic process"/>
    <property type="evidence" value="ECO:0007669"/>
    <property type="project" value="TreeGrafter"/>
</dbReference>
<reference evidence="13 14" key="1">
    <citation type="submission" date="2017-12" db="EMBL/GenBank/DDBJ databases">
        <title>Sequencing, de novo assembly and annotation of complete genome of a new Thraustochytrid species, strain FCC1311.</title>
        <authorList>
            <person name="Sedici K."/>
            <person name="Godart F."/>
            <person name="Aiese Cigliano R."/>
            <person name="Sanseverino W."/>
            <person name="Barakat M."/>
            <person name="Ortet P."/>
            <person name="Marechal E."/>
            <person name="Cagnac O."/>
            <person name="Amato A."/>
        </authorList>
    </citation>
    <scope>NUCLEOTIDE SEQUENCE [LARGE SCALE GENOMIC DNA]</scope>
</reference>
<dbReference type="FunCoup" id="A0A2R5GM23">
    <property type="interactions" value="103"/>
</dbReference>
<dbReference type="HAMAP" id="MF_00164">
    <property type="entry name" value="GlmS"/>
    <property type="match status" value="1"/>
</dbReference>
<evidence type="ECO:0000256" key="4">
    <source>
        <dbReference type="ARBA" id="ARBA00016090"/>
    </source>
</evidence>
<dbReference type="CDD" id="cd05008">
    <property type="entry name" value="SIS_GlmS_GlmD_1"/>
    <property type="match status" value="1"/>
</dbReference>
<sequence length="687" mass="74949">MCGIIASLMAGDQTVAVALEGLRRMEYRGYDSAGVACIPNLERTLEVEKKKGKVINLSSAVAGRPSFKDASVAVAHTRWATHGPPTDRNSHPHCSNDNKIAIVHNGIIENYQQLKEELQSVGYDFVSDTDSEILAVLIRHQQLQDPELPLEAAVSLALAECNGAWAVCVIDEANPDILVGARKGSPLILGRSRDGLMLASDATAVAGIADEVIYLEEDDVVTCTREPISGEYSYSIGSMADHHFSDYSSDSCESISSGTSSESKPSLESVTSEGMLGNRPIAARARSMKKLFRRSTSTPRVERSPVQLNMKVETIQKNGYKHFMLKEIMEQPKVLRECLRSRINEQTGFLQLPSLDNVMDRILAARRIIICACGTSWHSGLVGEYLIEGLGRIPVEVEYASEFRYRSPLLFKDDVVIVTSQSGETADTLEAIRIANKAGALTLGIVNVVGSSIARETSAVVYLQVGPEIGVASTKAFTGQVLVLTMLAVILGHRNGNITDAEALDYARQVQEIPDKVAEILTPENLASLKRLSASLRYAKNFLYLGRGFNFPVALESALKLKEVSYVHAEGYPAAEMKHGPISLIDQQMPVCVIAPKRHHEGNYEKVRSNIQEVVARSGNVIAITDEDGRADLATLAEHVMVVPSTAEWLSPLVSCIPLQLLSYWIADYRGCEIDSPRNLAKSVTVE</sequence>
<dbReference type="InterPro" id="IPR001347">
    <property type="entry name" value="SIS_dom"/>
</dbReference>
<feature type="domain" description="SIS" evidence="12">
    <location>
        <begin position="358"/>
        <end position="497"/>
    </location>
</feature>
<feature type="domain" description="SIS" evidence="12">
    <location>
        <begin position="532"/>
        <end position="677"/>
    </location>
</feature>
<evidence type="ECO:0000256" key="10">
    <source>
        <dbReference type="SAM" id="MobiDB-lite"/>
    </source>
</evidence>
<evidence type="ECO:0000256" key="1">
    <source>
        <dbReference type="ARBA" id="ARBA00001031"/>
    </source>
</evidence>
<evidence type="ECO:0000256" key="6">
    <source>
        <dbReference type="ARBA" id="ARBA00022576"/>
    </source>
</evidence>
<dbReference type="GO" id="GO:0004360">
    <property type="term" value="F:glutamine-fructose-6-phosphate transaminase (isomerizing) activity"/>
    <property type="evidence" value="ECO:0007669"/>
    <property type="project" value="UniProtKB-EC"/>
</dbReference>
<dbReference type="PROSITE" id="PS51278">
    <property type="entry name" value="GATASE_TYPE_2"/>
    <property type="match status" value="1"/>
</dbReference>
<evidence type="ECO:0000256" key="3">
    <source>
        <dbReference type="ARBA" id="ARBA00012916"/>
    </source>
</evidence>
<evidence type="ECO:0000256" key="8">
    <source>
        <dbReference type="ARBA" id="ARBA00022737"/>
    </source>
</evidence>
<dbReference type="AlphaFoldDB" id="A0A2R5GM23"/>
<dbReference type="Proteomes" id="UP000241890">
    <property type="component" value="Unassembled WGS sequence"/>
</dbReference>
<dbReference type="InterPro" id="IPR005855">
    <property type="entry name" value="GFAT"/>
</dbReference>
<comment type="caution">
    <text evidence="13">The sequence shown here is derived from an EMBL/GenBank/DDBJ whole genome shotgun (WGS) entry which is preliminary data.</text>
</comment>
<feature type="compositionally biased region" description="Low complexity" evidence="10">
    <location>
        <begin position="254"/>
        <end position="272"/>
    </location>
</feature>
<comment type="subcellular location">
    <subcellularLocation>
        <location evidence="2">Cytoplasm</location>
    </subcellularLocation>
</comment>
<dbReference type="InterPro" id="IPR035490">
    <property type="entry name" value="GlmS/FrlB_SIS"/>
</dbReference>
<dbReference type="GO" id="GO:0006487">
    <property type="term" value="P:protein N-linked glycosylation"/>
    <property type="evidence" value="ECO:0007669"/>
    <property type="project" value="TreeGrafter"/>
</dbReference>
<evidence type="ECO:0000259" key="12">
    <source>
        <dbReference type="PROSITE" id="PS51464"/>
    </source>
</evidence>
<dbReference type="GO" id="GO:0097367">
    <property type="term" value="F:carbohydrate derivative binding"/>
    <property type="evidence" value="ECO:0007669"/>
    <property type="project" value="InterPro"/>
</dbReference>
<evidence type="ECO:0000256" key="9">
    <source>
        <dbReference type="ARBA" id="ARBA00022962"/>
    </source>
</evidence>
<name>A0A2R5GM23_9STRA</name>
<keyword evidence="5" id="KW-0963">Cytoplasm</keyword>
<dbReference type="SUPFAM" id="SSF56235">
    <property type="entry name" value="N-terminal nucleophile aminohydrolases (Ntn hydrolases)"/>
    <property type="match status" value="1"/>
</dbReference>
<evidence type="ECO:0000313" key="14">
    <source>
        <dbReference type="Proteomes" id="UP000241890"/>
    </source>
</evidence>
<dbReference type="GO" id="GO:0006047">
    <property type="term" value="P:UDP-N-acetylglucosamine metabolic process"/>
    <property type="evidence" value="ECO:0007669"/>
    <property type="project" value="TreeGrafter"/>
</dbReference>
<dbReference type="InterPro" id="IPR035466">
    <property type="entry name" value="GlmS/AgaS_SIS"/>
</dbReference>
<evidence type="ECO:0000256" key="2">
    <source>
        <dbReference type="ARBA" id="ARBA00004496"/>
    </source>
</evidence>
<gene>
    <name evidence="13" type="ORF">FCC1311_059042</name>
</gene>